<dbReference type="FunFam" id="2.170.150.80:FF:000002">
    <property type="entry name" value="Nac domain-containing protein 86"/>
    <property type="match status" value="1"/>
</dbReference>
<protein>
    <recommendedName>
        <fullName evidence="7">NAC domain-containing protein</fullName>
    </recommendedName>
</protein>
<keyword evidence="6" id="KW-0812">Transmembrane</keyword>
<dbReference type="SUPFAM" id="SSF101941">
    <property type="entry name" value="NAC domain"/>
    <property type="match status" value="1"/>
</dbReference>
<reference evidence="8" key="1">
    <citation type="submission" date="2015-03" db="EMBL/GenBank/DDBJ databases">
        <title>A transcriptome of Araucaria cunninghamii, an australian fine timber species.</title>
        <authorList>
            <person name="Jing Yi C.J.Y."/>
            <person name="Yin San L.Y.S."/>
            <person name="Abdul Karim S.S."/>
            <person name="Wan Azmi N.N."/>
            <person name="Hercus R.R."/>
            <person name="Croft L.L."/>
        </authorList>
    </citation>
    <scope>NUCLEOTIDE SEQUENCE</scope>
    <source>
        <strain evidence="8">MI0301</strain>
        <tissue evidence="8">Leaf</tissue>
    </source>
</reference>
<organism evidence="8">
    <name type="scientific">Araucaria cunninghamii</name>
    <name type="common">Hoop pine</name>
    <name type="synonym">Moreton Bay pine</name>
    <dbReference type="NCBI Taxonomy" id="56994"/>
    <lineage>
        <taxon>Eukaryota</taxon>
        <taxon>Viridiplantae</taxon>
        <taxon>Streptophyta</taxon>
        <taxon>Embryophyta</taxon>
        <taxon>Tracheophyta</taxon>
        <taxon>Spermatophyta</taxon>
        <taxon>Pinopsida</taxon>
        <taxon>Pinidae</taxon>
        <taxon>Conifers II</taxon>
        <taxon>Araucariales</taxon>
        <taxon>Araucariaceae</taxon>
        <taxon>Araucaria</taxon>
    </lineage>
</organism>
<dbReference type="Gene3D" id="2.170.150.80">
    <property type="entry name" value="NAC domain"/>
    <property type="match status" value="1"/>
</dbReference>
<keyword evidence="6" id="KW-1133">Transmembrane helix</keyword>
<dbReference type="GO" id="GO:0003677">
    <property type="term" value="F:DNA binding"/>
    <property type="evidence" value="ECO:0007669"/>
    <property type="project" value="UniProtKB-KW"/>
</dbReference>
<name>A0A0D6R7A1_ARACU</name>
<evidence type="ECO:0000256" key="4">
    <source>
        <dbReference type="ARBA" id="ARBA00023163"/>
    </source>
</evidence>
<dbReference type="PROSITE" id="PS51005">
    <property type="entry name" value="NAC"/>
    <property type="match status" value="1"/>
</dbReference>
<keyword evidence="3" id="KW-0238">DNA-binding</keyword>
<proteinExistence type="predicted"/>
<keyword evidence="2" id="KW-0805">Transcription regulation</keyword>
<evidence type="ECO:0000256" key="2">
    <source>
        <dbReference type="ARBA" id="ARBA00023015"/>
    </source>
</evidence>
<evidence type="ECO:0000313" key="8">
    <source>
        <dbReference type="EMBL" id="JAG98714.1"/>
    </source>
</evidence>
<feature type="transmembrane region" description="Helical" evidence="6">
    <location>
        <begin position="644"/>
        <end position="667"/>
    </location>
</feature>
<dbReference type="GO" id="GO:0005634">
    <property type="term" value="C:nucleus"/>
    <property type="evidence" value="ECO:0007669"/>
    <property type="project" value="UniProtKB-SubCell"/>
</dbReference>
<accession>A0A0D6R7A1</accession>
<dbReference type="InterPro" id="IPR003441">
    <property type="entry name" value="NAC-dom"/>
</dbReference>
<evidence type="ECO:0000259" key="7">
    <source>
        <dbReference type="PROSITE" id="PS51005"/>
    </source>
</evidence>
<dbReference type="AlphaFoldDB" id="A0A0D6R7A1"/>
<dbReference type="InterPro" id="IPR036093">
    <property type="entry name" value="NAC_dom_sf"/>
</dbReference>
<evidence type="ECO:0000256" key="5">
    <source>
        <dbReference type="ARBA" id="ARBA00023242"/>
    </source>
</evidence>
<feature type="domain" description="NAC" evidence="7">
    <location>
        <begin position="5"/>
        <end position="155"/>
    </location>
</feature>
<sequence>MGVSLLPGFRFHPTDEELVVFYLKRRVSGRPRKCDVIAEVDIYKCEPWDLPGKSRLQSRDLEWYFFSPKDKKYPNGSRTNRATERGYWKATGKDRTIVSKLRTVGMKKTLVFYTGRAPRGDRTNWVMHEYRLEDEQLKDSNLNQESHVLCRVFQKSGPGPKNGEQYGAPFREEEWVEGDDDGEMTFLTGVDDASSSRQPSNSEPEVMLSEQPLDEEKYLVPPHQVSVPGSGENNPSILAEQASVSPGDIEVPEDDSLQKLLEECIASEENINVQLEGFYDSQDQIMPNQSPIWTVMKDSNKFFPEVEGISFMFDQKQSNARVNALQNDSCNMGFQSNPTNNEEDMDKFLQDIEASFPTQEGDFLELNDLINGPHANVTSVESFDEPNTYFDASDNWNGFFDASTSWNGYENPAEDSCSTLPVFQTVVPERTYIGPQGCNVFQEAYNTTVATVEGYHSTQVEDNLATQFSAQEQRPARNINFFASGEVNDTGYLVPSAGNDYATPAQHMNVALQHQKDNDESTSGFLSSLYDMLESIPTLPASASEYPSKKKSLSKQESFSSIHVRAANTHVTAVTVTSTCSKSLEEKTNGVTKDLVCNCSSSDVAYEITKGSCEAKGPVLGAVGFKSTNSELSNRKAVRKTQSGFVFVFFLGAISALVWILILGAFAKFGKYLFKLILS</sequence>
<evidence type="ECO:0000256" key="6">
    <source>
        <dbReference type="SAM" id="Phobius"/>
    </source>
</evidence>
<comment type="subcellular location">
    <subcellularLocation>
        <location evidence="1">Nucleus</location>
    </subcellularLocation>
</comment>
<keyword evidence="4" id="KW-0804">Transcription</keyword>
<evidence type="ECO:0000256" key="1">
    <source>
        <dbReference type="ARBA" id="ARBA00004123"/>
    </source>
</evidence>
<keyword evidence="5" id="KW-0539">Nucleus</keyword>
<dbReference type="Pfam" id="PF02365">
    <property type="entry name" value="NAM"/>
    <property type="match status" value="1"/>
</dbReference>
<dbReference type="PANTHER" id="PTHR31744:SF210">
    <property type="entry name" value="NAC DOMAIN-CONTAINING PROTEIN 86-LIKE"/>
    <property type="match status" value="1"/>
</dbReference>
<dbReference type="EMBL" id="GCKF01019447">
    <property type="protein sequence ID" value="JAG98714.1"/>
    <property type="molecule type" value="Transcribed_RNA"/>
</dbReference>
<keyword evidence="6" id="KW-0472">Membrane</keyword>
<dbReference type="PANTHER" id="PTHR31744">
    <property type="entry name" value="PROTEIN CUP-SHAPED COTYLEDON 2-RELATED"/>
    <property type="match status" value="1"/>
</dbReference>
<evidence type="ECO:0000256" key="3">
    <source>
        <dbReference type="ARBA" id="ARBA00023125"/>
    </source>
</evidence>
<dbReference type="GO" id="GO:0006355">
    <property type="term" value="P:regulation of DNA-templated transcription"/>
    <property type="evidence" value="ECO:0007669"/>
    <property type="project" value="InterPro"/>
</dbReference>